<feature type="non-terminal residue" evidence="2">
    <location>
        <position position="1"/>
    </location>
</feature>
<evidence type="ECO:0000313" key="3">
    <source>
        <dbReference type="Proteomes" id="UP000654075"/>
    </source>
</evidence>
<protein>
    <submittedName>
        <fullName evidence="2">Uncharacterized protein</fullName>
    </submittedName>
</protein>
<feature type="non-terminal residue" evidence="2">
    <location>
        <position position="143"/>
    </location>
</feature>
<feature type="compositionally biased region" description="Basic and acidic residues" evidence="1">
    <location>
        <begin position="1"/>
        <end position="12"/>
    </location>
</feature>
<gene>
    <name evidence="2" type="ORF">PGLA1383_LOCUS2002</name>
</gene>
<accession>A0A813D8H0</accession>
<comment type="caution">
    <text evidence="2">The sequence shown here is derived from an EMBL/GenBank/DDBJ whole genome shotgun (WGS) entry which is preliminary data.</text>
</comment>
<reference evidence="2" key="1">
    <citation type="submission" date="2021-02" db="EMBL/GenBank/DDBJ databases">
        <authorList>
            <person name="Dougan E. K."/>
            <person name="Rhodes N."/>
            <person name="Thang M."/>
            <person name="Chan C."/>
        </authorList>
    </citation>
    <scope>NUCLEOTIDE SEQUENCE</scope>
</reference>
<name>A0A813D8H0_POLGL</name>
<dbReference type="EMBL" id="CAJNNV010000569">
    <property type="protein sequence ID" value="CAE8583016.1"/>
    <property type="molecule type" value="Genomic_DNA"/>
</dbReference>
<dbReference type="Proteomes" id="UP000654075">
    <property type="component" value="Unassembled WGS sequence"/>
</dbReference>
<feature type="region of interest" description="Disordered" evidence="1">
    <location>
        <begin position="1"/>
        <end position="37"/>
    </location>
</feature>
<organism evidence="2 3">
    <name type="scientific">Polarella glacialis</name>
    <name type="common">Dinoflagellate</name>
    <dbReference type="NCBI Taxonomy" id="89957"/>
    <lineage>
        <taxon>Eukaryota</taxon>
        <taxon>Sar</taxon>
        <taxon>Alveolata</taxon>
        <taxon>Dinophyceae</taxon>
        <taxon>Suessiales</taxon>
        <taxon>Suessiaceae</taxon>
        <taxon>Polarella</taxon>
    </lineage>
</organism>
<keyword evidence="3" id="KW-1185">Reference proteome</keyword>
<dbReference type="AlphaFoldDB" id="A0A813D8H0"/>
<sequence>VLSQQTRKDCRFLLRPRPQEATGEREGRRSWPTGSCSSSALDVVSLEVSDVAPSQASSSQRPALCPFPTDAQVCWRATLLPPSASASPALRSPRERCDHSGRLQFCQDGYLSLQKVVPQEVVDTAKAFINAQLARLINSAAAA</sequence>
<proteinExistence type="predicted"/>
<evidence type="ECO:0000313" key="2">
    <source>
        <dbReference type="EMBL" id="CAE8583016.1"/>
    </source>
</evidence>
<evidence type="ECO:0000256" key="1">
    <source>
        <dbReference type="SAM" id="MobiDB-lite"/>
    </source>
</evidence>